<dbReference type="GO" id="GO:0006508">
    <property type="term" value="P:proteolysis"/>
    <property type="evidence" value="ECO:0007669"/>
    <property type="project" value="UniProtKB-KW"/>
</dbReference>
<feature type="compositionally biased region" description="Polar residues" evidence="5">
    <location>
        <begin position="384"/>
        <end position="401"/>
    </location>
</feature>
<evidence type="ECO:0000256" key="3">
    <source>
        <dbReference type="ARBA" id="ARBA00022801"/>
    </source>
</evidence>
<comment type="cofactor">
    <cofactor evidence="1">
        <name>Zn(2+)</name>
        <dbReference type="ChEBI" id="CHEBI:29105"/>
    </cofactor>
</comment>
<dbReference type="Proteomes" id="UP000245119">
    <property type="component" value="Linkage Group LG6"/>
</dbReference>
<gene>
    <name evidence="6" type="ORF">C0Q70_10749</name>
</gene>
<dbReference type="InterPro" id="IPR012548">
    <property type="entry name" value="MATCAP"/>
</dbReference>
<evidence type="ECO:0000256" key="2">
    <source>
        <dbReference type="ARBA" id="ARBA00022670"/>
    </source>
</evidence>
<dbReference type="PANTHER" id="PTHR31817">
    <property type="match status" value="1"/>
</dbReference>
<sequence>MKTKAYETPTVKIEGRSGGYTLIEKTQNLQEQKESFLRNGTTPTFYHHEHMKQNPPGKSAEIRFDLLGEAEFILNKVKQHYGNGERFLNHMFGPYISQEQANNILMDYIRENSLQESLNLRTYNDGLQPWYSDRGRFGLRNAQALESMCSEEGLAAINTAIRSREPYLWLNALKYYAACKSTEFNFTELFDHLERFLQNPEQRWKMVMRIKKGLENPNDLGGHGGDQCYFEGNSSLIEHNLFPQGPVAKSLLNPLDCPGRALSEIKENIEYIHSEYVHCMKYTSAAGAVKILRNLDAIDFTVLMSGKICYDEVSRIKRVVRRELIKLPVFMHNMKEYLRKLQKMKVLNGLNLSHPHYPVPNSYFLRQKVIESQKNPVSRKVSIESKTTSLSDNSDISSQGSLIHVFMSSPEEESTESSDAGDQKHSSSSSANKTESD</sequence>
<feature type="region of interest" description="Disordered" evidence="5">
    <location>
        <begin position="376"/>
        <end position="437"/>
    </location>
</feature>
<evidence type="ECO:0000313" key="6">
    <source>
        <dbReference type="EMBL" id="PVD28164.1"/>
    </source>
</evidence>
<name>A0A2T7P416_POMCA</name>
<dbReference type="AlphaFoldDB" id="A0A2T7P416"/>
<evidence type="ECO:0000313" key="7">
    <source>
        <dbReference type="Proteomes" id="UP000245119"/>
    </source>
</evidence>
<proteinExistence type="predicted"/>
<dbReference type="OrthoDB" id="449345at2759"/>
<keyword evidence="2" id="KW-0645">Protease</keyword>
<evidence type="ECO:0000256" key="5">
    <source>
        <dbReference type="SAM" id="MobiDB-lite"/>
    </source>
</evidence>
<evidence type="ECO:0000256" key="4">
    <source>
        <dbReference type="ARBA" id="ARBA00023049"/>
    </source>
</evidence>
<dbReference type="GO" id="GO:0008237">
    <property type="term" value="F:metallopeptidase activity"/>
    <property type="evidence" value="ECO:0007669"/>
    <property type="project" value="UniProtKB-KW"/>
</dbReference>
<accession>A0A2T7P416</accession>
<organism evidence="6 7">
    <name type="scientific">Pomacea canaliculata</name>
    <name type="common">Golden apple snail</name>
    <dbReference type="NCBI Taxonomy" id="400727"/>
    <lineage>
        <taxon>Eukaryota</taxon>
        <taxon>Metazoa</taxon>
        <taxon>Spiralia</taxon>
        <taxon>Lophotrochozoa</taxon>
        <taxon>Mollusca</taxon>
        <taxon>Gastropoda</taxon>
        <taxon>Caenogastropoda</taxon>
        <taxon>Architaenioglossa</taxon>
        <taxon>Ampullarioidea</taxon>
        <taxon>Ampullariidae</taxon>
        <taxon>Pomacea</taxon>
    </lineage>
</organism>
<reference evidence="6 7" key="1">
    <citation type="submission" date="2018-04" db="EMBL/GenBank/DDBJ databases">
        <title>The genome of golden apple snail Pomacea canaliculata provides insight into stress tolerance and invasive adaptation.</title>
        <authorList>
            <person name="Liu C."/>
            <person name="Liu B."/>
            <person name="Ren Y."/>
            <person name="Zhang Y."/>
            <person name="Wang H."/>
            <person name="Li S."/>
            <person name="Jiang F."/>
            <person name="Yin L."/>
            <person name="Zhang G."/>
            <person name="Qian W."/>
            <person name="Fan W."/>
        </authorList>
    </citation>
    <scope>NUCLEOTIDE SEQUENCE [LARGE SCALE GENOMIC DNA]</scope>
    <source>
        <strain evidence="6">SZHN2017</strain>
        <tissue evidence="6">Muscle</tissue>
    </source>
</reference>
<comment type="caution">
    <text evidence="6">The sequence shown here is derived from an EMBL/GenBank/DDBJ whole genome shotgun (WGS) entry which is preliminary data.</text>
</comment>
<keyword evidence="3" id="KW-0378">Hydrolase</keyword>
<evidence type="ECO:0000256" key="1">
    <source>
        <dbReference type="ARBA" id="ARBA00001947"/>
    </source>
</evidence>
<keyword evidence="4" id="KW-0482">Metalloprotease</keyword>
<keyword evidence="7" id="KW-1185">Reference proteome</keyword>
<protein>
    <submittedName>
        <fullName evidence="6">Uncharacterized protein</fullName>
    </submittedName>
</protein>
<feature type="compositionally biased region" description="Polar residues" evidence="5">
    <location>
        <begin position="426"/>
        <end position="437"/>
    </location>
</feature>
<dbReference type="EMBL" id="PZQS01000006">
    <property type="protein sequence ID" value="PVD28164.1"/>
    <property type="molecule type" value="Genomic_DNA"/>
</dbReference>
<dbReference type="PANTHER" id="PTHR31817:SF5">
    <property type="match status" value="1"/>
</dbReference>